<dbReference type="InterPro" id="IPR007387">
    <property type="entry name" value="TRAP_DctQ"/>
</dbReference>
<feature type="transmembrane region" description="Helical" evidence="8">
    <location>
        <begin position="78"/>
        <end position="97"/>
    </location>
</feature>
<evidence type="ECO:0000259" key="9">
    <source>
        <dbReference type="Pfam" id="PF04290"/>
    </source>
</evidence>
<dbReference type="PANTHER" id="PTHR35011">
    <property type="entry name" value="2,3-DIKETO-L-GULONATE TRAP TRANSPORTER SMALL PERMEASE PROTEIN YIAM"/>
    <property type="match status" value="1"/>
</dbReference>
<name>X1FHX9_9ZZZZ</name>
<evidence type="ECO:0000256" key="7">
    <source>
        <dbReference type="ARBA" id="ARBA00023136"/>
    </source>
</evidence>
<dbReference type="PANTHER" id="PTHR35011:SF2">
    <property type="entry name" value="2,3-DIKETO-L-GULONATE TRAP TRANSPORTER SMALL PERMEASE PROTEIN YIAM"/>
    <property type="match status" value="1"/>
</dbReference>
<evidence type="ECO:0000256" key="4">
    <source>
        <dbReference type="ARBA" id="ARBA00022519"/>
    </source>
</evidence>
<evidence type="ECO:0000256" key="1">
    <source>
        <dbReference type="ARBA" id="ARBA00004429"/>
    </source>
</evidence>
<evidence type="ECO:0000256" key="3">
    <source>
        <dbReference type="ARBA" id="ARBA00022475"/>
    </source>
</evidence>
<dbReference type="InterPro" id="IPR055348">
    <property type="entry name" value="DctQ"/>
</dbReference>
<keyword evidence="6 8" id="KW-1133">Transmembrane helix</keyword>
<comment type="subcellular location">
    <subcellularLocation>
        <location evidence="1">Cell inner membrane</location>
        <topology evidence="1">Multi-pass membrane protein</topology>
    </subcellularLocation>
</comment>
<comment type="caution">
    <text evidence="10">The sequence shown here is derived from an EMBL/GenBank/DDBJ whole genome shotgun (WGS) entry which is preliminary data.</text>
</comment>
<feature type="transmembrane region" description="Helical" evidence="8">
    <location>
        <begin position="37"/>
        <end position="58"/>
    </location>
</feature>
<evidence type="ECO:0000256" key="5">
    <source>
        <dbReference type="ARBA" id="ARBA00022692"/>
    </source>
</evidence>
<reference evidence="10" key="1">
    <citation type="journal article" date="2014" name="Front. Microbiol.">
        <title>High frequency of phylogenetically diverse reductive dehalogenase-homologous genes in deep subseafloor sedimentary metagenomes.</title>
        <authorList>
            <person name="Kawai M."/>
            <person name="Futagami T."/>
            <person name="Toyoda A."/>
            <person name="Takaki Y."/>
            <person name="Nishi S."/>
            <person name="Hori S."/>
            <person name="Arai W."/>
            <person name="Tsubouchi T."/>
            <person name="Morono Y."/>
            <person name="Uchiyama I."/>
            <person name="Ito T."/>
            <person name="Fujiyama A."/>
            <person name="Inagaki F."/>
            <person name="Takami H."/>
        </authorList>
    </citation>
    <scope>NUCLEOTIDE SEQUENCE</scope>
    <source>
        <strain evidence="10">Expedition CK06-06</strain>
    </source>
</reference>
<evidence type="ECO:0000313" key="10">
    <source>
        <dbReference type="EMBL" id="GAH45271.1"/>
    </source>
</evidence>
<protein>
    <recommendedName>
        <fullName evidence="9">Tripartite ATP-independent periplasmic transporters DctQ component domain-containing protein</fullName>
    </recommendedName>
</protein>
<accession>X1FHX9</accession>
<feature type="domain" description="Tripartite ATP-independent periplasmic transporters DctQ component" evidence="9">
    <location>
        <begin position="2"/>
        <end position="104"/>
    </location>
</feature>
<proteinExistence type="predicted"/>
<dbReference type="GO" id="GO:0015740">
    <property type="term" value="P:C4-dicarboxylate transport"/>
    <property type="evidence" value="ECO:0007669"/>
    <property type="project" value="TreeGrafter"/>
</dbReference>
<dbReference type="EMBL" id="BARU01011484">
    <property type="protein sequence ID" value="GAH45271.1"/>
    <property type="molecule type" value="Genomic_DNA"/>
</dbReference>
<organism evidence="10">
    <name type="scientific">marine sediment metagenome</name>
    <dbReference type="NCBI Taxonomy" id="412755"/>
    <lineage>
        <taxon>unclassified sequences</taxon>
        <taxon>metagenomes</taxon>
        <taxon>ecological metagenomes</taxon>
    </lineage>
</organism>
<dbReference type="AlphaFoldDB" id="X1FHX9"/>
<feature type="non-terminal residue" evidence="10">
    <location>
        <position position="1"/>
    </location>
</feature>
<dbReference type="GO" id="GO:0022857">
    <property type="term" value="F:transmembrane transporter activity"/>
    <property type="evidence" value="ECO:0007669"/>
    <property type="project" value="TreeGrafter"/>
</dbReference>
<evidence type="ECO:0000256" key="2">
    <source>
        <dbReference type="ARBA" id="ARBA00022448"/>
    </source>
</evidence>
<keyword evidence="5 8" id="KW-0812">Transmembrane</keyword>
<evidence type="ECO:0000256" key="8">
    <source>
        <dbReference type="SAM" id="Phobius"/>
    </source>
</evidence>
<dbReference type="GO" id="GO:0005886">
    <property type="term" value="C:plasma membrane"/>
    <property type="evidence" value="ECO:0007669"/>
    <property type="project" value="UniProtKB-SubCell"/>
</dbReference>
<evidence type="ECO:0000256" key="6">
    <source>
        <dbReference type="ARBA" id="ARBA00022989"/>
    </source>
</evidence>
<keyword evidence="2" id="KW-0813">Transport</keyword>
<keyword evidence="3" id="KW-1003">Cell membrane</keyword>
<dbReference type="Pfam" id="PF04290">
    <property type="entry name" value="DctQ"/>
    <property type="match status" value="1"/>
</dbReference>
<keyword evidence="7 8" id="KW-0472">Membrane</keyword>
<gene>
    <name evidence="10" type="ORF">S03H2_21546</name>
</gene>
<keyword evidence="4" id="KW-0997">Cell inner membrane</keyword>
<sequence>LLLIWITFIGTSYATRKGRHIRMSAIVEMCSERVQKILIFVASIIGMATMFIAAYISYKYLHRIYNFQQITPALRMPYWIGIIIVPLGFFMSGIHYIRTIVKNIQVKGEVWVSSEQKSEYDDLEGI</sequence>